<comment type="caution">
    <text evidence="2">The sequence shown here is derived from an EMBL/GenBank/DDBJ whole genome shotgun (WGS) entry which is preliminary data.</text>
</comment>
<gene>
    <name evidence="2" type="ORF">N180_14160</name>
</gene>
<dbReference type="EMBL" id="JNFF01000032">
    <property type="protein sequence ID" value="KEQ30683.1"/>
    <property type="molecule type" value="Genomic_DNA"/>
</dbReference>
<evidence type="ECO:0008006" key="4">
    <source>
        <dbReference type="Google" id="ProtNLM"/>
    </source>
</evidence>
<organism evidence="2 3">
    <name type="scientific">Pedobacter antarcticus 4BY</name>
    <dbReference type="NCBI Taxonomy" id="1358423"/>
    <lineage>
        <taxon>Bacteria</taxon>
        <taxon>Pseudomonadati</taxon>
        <taxon>Bacteroidota</taxon>
        <taxon>Sphingobacteriia</taxon>
        <taxon>Sphingobacteriales</taxon>
        <taxon>Sphingobacteriaceae</taxon>
        <taxon>Pedobacter</taxon>
    </lineage>
</organism>
<dbReference type="Proteomes" id="UP000028007">
    <property type="component" value="Unassembled WGS sequence"/>
</dbReference>
<evidence type="ECO:0000256" key="1">
    <source>
        <dbReference type="SAM" id="SignalP"/>
    </source>
</evidence>
<reference evidence="2 3" key="1">
    <citation type="journal article" date="1992" name="Int. J. Syst. Bacteriol.">
        <title>Sphingobacterium antarcticus sp. nov. a Psychrotrophic Bacterium from the Soils of Schirmacher Oasis, Antarctica.</title>
        <authorList>
            <person name="Shivaji S."/>
            <person name="Ray M.K."/>
            <person name="Rao N.S."/>
            <person name="Saiserr L."/>
            <person name="Jagannadham M.V."/>
            <person name="Kumar G.S."/>
            <person name="Reddy G."/>
            <person name="Bhargava P.M."/>
        </authorList>
    </citation>
    <scope>NUCLEOTIDE SEQUENCE [LARGE SCALE GENOMIC DNA]</scope>
    <source>
        <strain evidence="2 3">4BY</strain>
    </source>
</reference>
<feature type="chain" id="PRO_5001761883" description="DUF1735 domain-containing protein" evidence="1">
    <location>
        <begin position="25"/>
        <end position="178"/>
    </location>
</feature>
<accession>A0A081PJ10</accession>
<name>A0A081PJ10_9SPHI</name>
<protein>
    <recommendedName>
        <fullName evidence="4">DUF1735 domain-containing protein</fullName>
    </recommendedName>
</protein>
<sequence length="178" mass="18374">MKKMYLSSFVIAIAFTLCSINSKAQQTATSGPVALTISIEDAISITLGGTPAVLFEYNSAASFNSSPNVPKVNHFTVVSNRAYTLGVNADAPFTPATGTSVVPLSTVQISVTAARPAVTGTTTVALDQTLAQLVATAPASTGTEFDINYNIPTSASQALITAAATDYTTNVLYTVTQL</sequence>
<keyword evidence="3" id="KW-1185">Reference proteome</keyword>
<proteinExistence type="predicted"/>
<dbReference type="RefSeq" id="WP_037439210.1">
    <property type="nucleotide sequence ID" value="NZ_JNFF01000032.1"/>
</dbReference>
<feature type="signal peptide" evidence="1">
    <location>
        <begin position="1"/>
        <end position="24"/>
    </location>
</feature>
<keyword evidence="1" id="KW-0732">Signal</keyword>
<evidence type="ECO:0000313" key="3">
    <source>
        <dbReference type="Proteomes" id="UP000028007"/>
    </source>
</evidence>
<evidence type="ECO:0000313" key="2">
    <source>
        <dbReference type="EMBL" id="KEQ30683.1"/>
    </source>
</evidence>
<dbReference type="AlphaFoldDB" id="A0A081PJ10"/>